<evidence type="ECO:0000313" key="3">
    <source>
        <dbReference type="EMBL" id="RDB26654.1"/>
    </source>
</evidence>
<sequence>MFVFATADIALVSYRFLIIDIPAVLRLETDIDSVLPRLLPKNPLFVTNNLLADGLLVGLLAKFWGYLSQTIPTFSVASTFTPVFFWSVLAFNIVMTAATAGRIWWLSSAGRPILGEQQIKRYSTAVAVLVESGIIYPISILLTIAIPKAKFYQQIFVLITFRIVGIVTALMIVQVELKRQSAQEQSHKSTVTNSIGLRPFQASSASTRPHSFSTESTDGALRRASINFPIQEDCGSEQRSDTRYGKFADYP</sequence>
<dbReference type="InParanoid" id="A0A369K4F7"/>
<protein>
    <submittedName>
        <fullName evidence="3">Uncharacterized protein</fullName>
    </submittedName>
</protein>
<dbReference type="OrthoDB" id="3039972at2759"/>
<name>A0A369K4F7_HYPMA</name>
<evidence type="ECO:0000256" key="1">
    <source>
        <dbReference type="SAM" id="MobiDB-lite"/>
    </source>
</evidence>
<keyword evidence="2" id="KW-0472">Membrane</keyword>
<feature type="region of interest" description="Disordered" evidence="1">
    <location>
        <begin position="229"/>
        <end position="251"/>
    </location>
</feature>
<feature type="transmembrane region" description="Helical" evidence="2">
    <location>
        <begin position="44"/>
        <end position="64"/>
    </location>
</feature>
<dbReference type="AlphaFoldDB" id="A0A369K4F7"/>
<gene>
    <name evidence="3" type="ORF">Hypma_005555</name>
</gene>
<reference evidence="3" key="1">
    <citation type="submission" date="2018-04" db="EMBL/GenBank/DDBJ databases">
        <title>Whole genome sequencing of Hypsizygus marmoreus.</title>
        <authorList>
            <person name="Choi I.-G."/>
            <person name="Min B."/>
            <person name="Kim J.-G."/>
            <person name="Kim S."/>
            <person name="Oh Y.-L."/>
            <person name="Kong W.-S."/>
            <person name="Park H."/>
            <person name="Jeong J."/>
            <person name="Song E.-S."/>
        </authorList>
    </citation>
    <scope>NUCLEOTIDE SEQUENCE [LARGE SCALE GENOMIC DNA]</scope>
    <source>
        <strain evidence="3">51987-8</strain>
    </source>
</reference>
<dbReference type="EMBL" id="LUEZ02000025">
    <property type="protein sequence ID" value="RDB26654.1"/>
    <property type="molecule type" value="Genomic_DNA"/>
</dbReference>
<keyword evidence="4" id="KW-1185">Reference proteome</keyword>
<keyword evidence="2" id="KW-0812">Transmembrane</keyword>
<feature type="compositionally biased region" description="Basic and acidic residues" evidence="1">
    <location>
        <begin position="236"/>
        <end position="251"/>
    </location>
</feature>
<feature type="transmembrane region" description="Helical" evidence="2">
    <location>
        <begin position="84"/>
        <end position="105"/>
    </location>
</feature>
<dbReference type="Proteomes" id="UP000076154">
    <property type="component" value="Unassembled WGS sequence"/>
</dbReference>
<proteinExistence type="predicted"/>
<organism evidence="3 4">
    <name type="scientific">Hypsizygus marmoreus</name>
    <name type="common">White beech mushroom</name>
    <name type="synonym">Agaricus marmoreus</name>
    <dbReference type="NCBI Taxonomy" id="39966"/>
    <lineage>
        <taxon>Eukaryota</taxon>
        <taxon>Fungi</taxon>
        <taxon>Dikarya</taxon>
        <taxon>Basidiomycota</taxon>
        <taxon>Agaricomycotina</taxon>
        <taxon>Agaricomycetes</taxon>
        <taxon>Agaricomycetidae</taxon>
        <taxon>Agaricales</taxon>
        <taxon>Tricholomatineae</taxon>
        <taxon>Lyophyllaceae</taxon>
        <taxon>Hypsizygus</taxon>
    </lineage>
</organism>
<evidence type="ECO:0000313" key="4">
    <source>
        <dbReference type="Proteomes" id="UP000076154"/>
    </source>
</evidence>
<keyword evidence="2" id="KW-1133">Transmembrane helix</keyword>
<evidence type="ECO:0000256" key="2">
    <source>
        <dbReference type="SAM" id="Phobius"/>
    </source>
</evidence>
<feature type="transmembrane region" description="Helical" evidence="2">
    <location>
        <begin position="126"/>
        <end position="146"/>
    </location>
</feature>
<accession>A0A369K4F7</accession>
<comment type="caution">
    <text evidence="3">The sequence shown here is derived from an EMBL/GenBank/DDBJ whole genome shotgun (WGS) entry which is preliminary data.</text>
</comment>
<feature type="transmembrane region" description="Helical" evidence="2">
    <location>
        <begin position="152"/>
        <end position="173"/>
    </location>
</feature>